<gene>
    <name evidence="1" type="ORF">QYT958_LOCUS28385</name>
</gene>
<name>A0A821T2F9_9BILA</name>
<dbReference type="AlphaFoldDB" id="A0A821T2F9"/>
<reference evidence="1" key="1">
    <citation type="submission" date="2021-02" db="EMBL/GenBank/DDBJ databases">
        <authorList>
            <person name="Nowell W R."/>
        </authorList>
    </citation>
    <scope>NUCLEOTIDE SEQUENCE</scope>
</reference>
<dbReference type="EMBL" id="CAJOBR010007679">
    <property type="protein sequence ID" value="CAF4867330.1"/>
    <property type="molecule type" value="Genomic_DNA"/>
</dbReference>
<evidence type="ECO:0000313" key="2">
    <source>
        <dbReference type="Proteomes" id="UP000663848"/>
    </source>
</evidence>
<proteinExistence type="predicted"/>
<evidence type="ECO:0000313" key="1">
    <source>
        <dbReference type="EMBL" id="CAF4867330.1"/>
    </source>
</evidence>
<dbReference type="Proteomes" id="UP000663848">
    <property type="component" value="Unassembled WGS sequence"/>
</dbReference>
<protein>
    <submittedName>
        <fullName evidence="1">Uncharacterized protein</fullName>
    </submittedName>
</protein>
<sequence length="133" mass="15298">SNNRMFTYSLENLATIQMYTLTGVLIKKLSMCSYNVPSEVNCSQSNYLNKGKASFLNEPFRGKYFLTCGTYLYVINEQGEQLAEHSLQQLLDYPNSLVTIHDFALNKNGIILATFRRNGTLFNRYWIIKPATF</sequence>
<organism evidence="1 2">
    <name type="scientific">Rotaria socialis</name>
    <dbReference type="NCBI Taxonomy" id="392032"/>
    <lineage>
        <taxon>Eukaryota</taxon>
        <taxon>Metazoa</taxon>
        <taxon>Spiralia</taxon>
        <taxon>Gnathifera</taxon>
        <taxon>Rotifera</taxon>
        <taxon>Eurotatoria</taxon>
        <taxon>Bdelloidea</taxon>
        <taxon>Philodinida</taxon>
        <taxon>Philodinidae</taxon>
        <taxon>Rotaria</taxon>
    </lineage>
</organism>
<accession>A0A821T2F9</accession>
<feature type="non-terminal residue" evidence="1">
    <location>
        <position position="1"/>
    </location>
</feature>
<comment type="caution">
    <text evidence="1">The sequence shown here is derived from an EMBL/GenBank/DDBJ whole genome shotgun (WGS) entry which is preliminary data.</text>
</comment>